<dbReference type="Proteomes" id="UP000005239">
    <property type="component" value="Unassembled WGS sequence"/>
</dbReference>
<protein>
    <submittedName>
        <fullName evidence="1">Uncharacterized protein</fullName>
    </submittedName>
</protein>
<reference evidence="2" key="1">
    <citation type="journal article" date="2008" name="Nat. Genet.">
        <title>The Pristionchus pacificus genome provides a unique perspective on nematode lifestyle and parasitism.</title>
        <authorList>
            <person name="Dieterich C."/>
            <person name="Clifton S.W."/>
            <person name="Schuster L.N."/>
            <person name="Chinwalla A."/>
            <person name="Delehaunty K."/>
            <person name="Dinkelacker I."/>
            <person name="Fulton L."/>
            <person name="Fulton R."/>
            <person name="Godfrey J."/>
            <person name="Minx P."/>
            <person name="Mitreva M."/>
            <person name="Roeseler W."/>
            <person name="Tian H."/>
            <person name="Witte H."/>
            <person name="Yang S.P."/>
            <person name="Wilson R.K."/>
            <person name="Sommer R.J."/>
        </authorList>
    </citation>
    <scope>NUCLEOTIDE SEQUENCE [LARGE SCALE GENOMIC DNA]</scope>
    <source>
        <strain evidence="2">PS312</strain>
    </source>
</reference>
<gene>
    <name evidence="1" type="primary">WBGene00275415</name>
</gene>
<reference evidence="1" key="2">
    <citation type="submission" date="2022-06" db="UniProtKB">
        <authorList>
            <consortium name="EnsemblMetazoa"/>
        </authorList>
    </citation>
    <scope>IDENTIFICATION</scope>
    <source>
        <strain evidence="1">PS312</strain>
    </source>
</reference>
<dbReference type="EnsemblMetazoa" id="PPA37046.1">
    <property type="protein sequence ID" value="PPA37046.1"/>
    <property type="gene ID" value="WBGene00275415"/>
</dbReference>
<organism evidence="1 2">
    <name type="scientific">Pristionchus pacificus</name>
    <name type="common">Parasitic nematode worm</name>
    <dbReference type="NCBI Taxonomy" id="54126"/>
    <lineage>
        <taxon>Eukaryota</taxon>
        <taxon>Metazoa</taxon>
        <taxon>Ecdysozoa</taxon>
        <taxon>Nematoda</taxon>
        <taxon>Chromadorea</taxon>
        <taxon>Rhabditida</taxon>
        <taxon>Rhabditina</taxon>
        <taxon>Diplogasteromorpha</taxon>
        <taxon>Diplogasteroidea</taxon>
        <taxon>Neodiplogasteridae</taxon>
        <taxon>Pristionchus</taxon>
    </lineage>
</organism>
<dbReference type="AlphaFoldDB" id="A0A2A6BFS7"/>
<accession>A0A8R1YUZ0</accession>
<keyword evidence="2" id="KW-1185">Reference proteome</keyword>
<evidence type="ECO:0000313" key="1">
    <source>
        <dbReference type="EnsemblMetazoa" id="PPA37046.1"/>
    </source>
</evidence>
<sequence>MGRLRDRPRLRTLPFSPSSSFILHCFLFAIMLTVTHACLGMQPAADVVKLPCTECIIEVSTIDCGKTCHGHFEQARNSLGCSIVTCPTGMVLAIEDEHGEFSLLNGLLCSSHSRWTGADWNGPATVFAKCLPLCQSCSGIQKYNGDCPLDQCTDLAPPLLDENGCAKMIPLPGYGLFARVDGQLKQTDYLECTSDQIWLTSRGETAETLAISARPTPECALCSNLHFPRNLLKEFAYYVHDEPKIVPETGCLVVTCGQGRQMLVSPTNDPLVAASQLSCNPHRRWTVDADPNEFAFMNVVCGAPSQCAGCNLQVTTDFCPAETCEDLTLLQEYTDDECLQFSCERNTTLYALSQENEVVTAAFIQCTRDWRWMTNSGVLLAEKTPTLGCGSGALRCGRCPEIQKHTTCPSGHVCYSAPPPQINKNGCAAIVCERGVLQISGIPTMGEDTSLVCNYEREWSVLDAEGLTRIGEAVTANCAVEVNSGDLQPVDKLMCTSLTREWISESEDAYGENVKVACGAGPLKCTLCANLTATELPCPQSHCLSMIEYSVETGCKQATCPRGHLNKRGPSMSCLLMPSPARATSDVCAMCHNPHYTRECPANVYCDAQQLDELDSDDECMQFACRTGYQLHVDDQGTWLNSEYLQCTDWDSVIAVGKNFTIENAVVVTCVSECSQCGELPYLSTDCPFAGFCQNRLVRTIDGSCARTTCREGVMHVKSLGAWKPVEDGLVCDAERRWSYLGEEVENAVCTSCACDVNFYNEEGLDEFCEGWSECLALYPQVASHAEFSFDLPPDRCSFRHRCPVGHKLLMSLEKANGQHESLVYEDIHPRFVMRSSTQRITYRIKGVLCAREA</sequence>
<name>A0A2A6BFS7_PRIPA</name>
<evidence type="ECO:0000313" key="2">
    <source>
        <dbReference type="Proteomes" id="UP000005239"/>
    </source>
</evidence>
<proteinExistence type="predicted"/>
<accession>A0A2A6BFS7</accession>